<evidence type="ECO:0000256" key="4">
    <source>
        <dbReference type="PROSITE-ProRule" id="PRU00335"/>
    </source>
</evidence>
<feature type="domain" description="HTH tetR-type" evidence="5">
    <location>
        <begin position="9"/>
        <end position="69"/>
    </location>
</feature>
<dbReference type="AlphaFoldDB" id="A0A1G8GR95"/>
<keyword evidence="7" id="KW-1185">Reference proteome</keyword>
<dbReference type="GO" id="GO:0003700">
    <property type="term" value="F:DNA-binding transcription factor activity"/>
    <property type="evidence" value="ECO:0007669"/>
    <property type="project" value="TreeGrafter"/>
</dbReference>
<dbReference type="Proteomes" id="UP000183263">
    <property type="component" value="Unassembled WGS sequence"/>
</dbReference>
<organism evidence="6 7">
    <name type="scientific">Rhodococcus triatomae</name>
    <dbReference type="NCBI Taxonomy" id="300028"/>
    <lineage>
        <taxon>Bacteria</taxon>
        <taxon>Bacillati</taxon>
        <taxon>Actinomycetota</taxon>
        <taxon>Actinomycetes</taxon>
        <taxon>Mycobacteriales</taxon>
        <taxon>Nocardiaceae</taxon>
        <taxon>Rhodococcus</taxon>
    </lineage>
</organism>
<dbReference type="EMBL" id="FNDN01000004">
    <property type="protein sequence ID" value="SDH96896.1"/>
    <property type="molecule type" value="Genomic_DNA"/>
</dbReference>
<dbReference type="Pfam" id="PF00440">
    <property type="entry name" value="TetR_N"/>
    <property type="match status" value="1"/>
</dbReference>
<protein>
    <submittedName>
        <fullName evidence="6">DNA-binding transcriptional regulator, AcrR family</fullName>
    </submittedName>
</protein>
<dbReference type="PRINTS" id="PR00455">
    <property type="entry name" value="HTHTETR"/>
</dbReference>
<dbReference type="PANTHER" id="PTHR30055">
    <property type="entry name" value="HTH-TYPE TRANSCRIPTIONAL REGULATOR RUTR"/>
    <property type="match status" value="1"/>
</dbReference>
<dbReference type="Gene3D" id="1.10.357.10">
    <property type="entry name" value="Tetracycline Repressor, domain 2"/>
    <property type="match status" value="1"/>
</dbReference>
<keyword evidence="3" id="KW-0804">Transcription</keyword>
<keyword evidence="1" id="KW-0805">Transcription regulation</keyword>
<dbReference type="PANTHER" id="PTHR30055:SF234">
    <property type="entry name" value="HTH-TYPE TRANSCRIPTIONAL REGULATOR BETI"/>
    <property type="match status" value="1"/>
</dbReference>
<evidence type="ECO:0000313" key="7">
    <source>
        <dbReference type="Proteomes" id="UP000183263"/>
    </source>
</evidence>
<evidence type="ECO:0000256" key="1">
    <source>
        <dbReference type="ARBA" id="ARBA00023015"/>
    </source>
</evidence>
<dbReference type="InterPro" id="IPR050109">
    <property type="entry name" value="HTH-type_TetR-like_transc_reg"/>
</dbReference>
<sequence length="193" mass="20984">MPVADNGSMRSRNKILDAVRDVIARSGFSGVTIASVAQTAGVTRQTVYSIFGTREDLVSQAVAEHLTEIVDGVHERLRTAPTPADYVVDLIVACRTIVRSDPVLAALLRTDGDNPLFDAGALDRARAVGLRLLSPLQELFPETALRLDDIVDISVHLGWSAVCFDDPSVRTDEDLRRFLGRWLAPAFAASVEE</sequence>
<keyword evidence="2 4" id="KW-0238">DNA-binding</keyword>
<reference evidence="6 7" key="1">
    <citation type="submission" date="2016-10" db="EMBL/GenBank/DDBJ databases">
        <authorList>
            <person name="de Groot N.N."/>
        </authorList>
    </citation>
    <scope>NUCLEOTIDE SEQUENCE [LARGE SCALE GENOMIC DNA]</scope>
    <source>
        <strain evidence="6 7">DSM 44892</strain>
    </source>
</reference>
<dbReference type="SUPFAM" id="SSF46689">
    <property type="entry name" value="Homeodomain-like"/>
    <property type="match status" value="1"/>
</dbReference>
<accession>A0A1G8GR95</accession>
<evidence type="ECO:0000313" key="6">
    <source>
        <dbReference type="EMBL" id="SDH96896.1"/>
    </source>
</evidence>
<proteinExistence type="predicted"/>
<dbReference type="InterPro" id="IPR009057">
    <property type="entry name" value="Homeodomain-like_sf"/>
</dbReference>
<gene>
    <name evidence="6" type="ORF">SAMN05444695_104179</name>
</gene>
<feature type="DNA-binding region" description="H-T-H motif" evidence="4">
    <location>
        <begin position="32"/>
        <end position="51"/>
    </location>
</feature>
<dbReference type="PROSITE" id="PS50977">
    <property type="entry name" value="HTH_TETR_2"/>
    <property type="match status" value="1"/>
</dbReference>
<dbReference type="GO" id="GO:0000976">
    <property type="term" value="F:transcription cis-regulatory region binding"/>
    <property type="evidence" value="ECO:0007669"/>
    <property type="project" value="TreeGrafter"/>
</dbReference>
<dbReference type="InterPro" id="IPR001647">
    <property type="entry name" value="HTH_TetR"/>
</dbReference>
<evidence type="ECO:0000256" key="3">
    <source>
        <dbReference type="ARBA" id="ARBA00023163"/>
    </source>
</evidence>
<name>A0A1G8GR95_9NOCA</name>
<evidence type="ECO:0000256" key="2">
    <source>
        <dbReference type="ARBA" id="ARBA00023125"/>
    </source>
</evidence>
<evidence type="ECO:0000259" key="5">
    <source>
        <dbReference type="PROSITE" id="PS50977"/>
    </source>
</evidence>